<accession>A0A5J4ZI61</accession>
<feature type="region of interest" description="Disordered" evidence="1">
    <location>
        <begin position="1"/>
        <end position="57"/>
    </location>
</feature>
<evidence type="ECO:0000313" key="3">
    <source>
        <dbReference type="Proteomes" id="UP000325577"/>
    </source>
</evidence>
<proteinExistence type="predicted"/>
<protein>
    <submittedName>
        <fullName evidence="2">Uncharacterized protein</fullName>
    </submittedName>
</protein>
<keyword evidence="3" id="KW-1185">Reference proteome</keyword>
<evidence type="ECO:0000313" key="2">
    <source>
        <dbReference type="EMBL" id="KAA8518310.1"/>
    </source>
</evidence>
<dbReference type="AlphaFoldDB" id="A0A5J4ZI61"/>
<feature type="compositionally biased region" description="Basic and acidic residues" evidence="1">
    <location>
        <begin position="1"/>
        <end position="14"/>
    </location>
</feature>
<dbReference type="EMBL" id="CM018050">
    <property type="protein sequence ID" value="KAA8518310.1"/>
    <property type="molecule type" value="Genomic_DNA"/>
</dbReference>
<reference evidence="2 3" key="1">
    <citation type="submission" date="2019-09" db="EMBL/GenBank/DDBJ databases">
        <title>A chromosome-level genome assembly of the Chinese tupelo Nyssa sinensis.</title>
        <authorList>
            <person name="Yang X."/>
            <person name="Kang M."/>
            <person name="Yang Y."/>
            <person name="Xiong H."/>
            <person name="Wang M."/>
            <person name="Zhang Z."/>
            <person name="Wang Z."/>
            <person name="Wu H."/>
            <person name="Ma T."/>
            <person name="Liu J."/>
            <person name="Xi Z."/>
        </authorList>
    </citation>
    <scope>NUCLEOTIDE SEQUENCE [LARGE SCALE GENOMIC DNA]</scope>
    <source>
        <strain evidence="2">J267</strain>
        <tissue evidence="2">Leaf</tissue>
    </source>
</reference>
<feature type="compositionally biased region" description="Acidic residues" evidence="1">
    <location>
        <begin position="38"/>
        <end position="48"/>
    </location>
</feature>
<dbReference type="Proteomes" id="UP000325577">
    <property type="component" value="Linkage Group LG7"/>
</dbReference>
<gene>
    <name evidence="2" type="ORF">F0562_015807</name>
</gene>
<name>A0A5J4ZI61_9ASTE</name>
<organism evidence="2 3">
    <name type="scientific">Nyssa sinensis</name>
    <dbReference type="NCBI Taxonomy" id="561372"/>
    <lineage>
        <taxon>Eukaryota</taxon>
        <taxon>Viridiplantae</taxon>
        <taxon>Streptophyta</taxon>
        <taxon>Embryophyta</taxon>
        <taxon>Tracheophyta</taxon>
        <taxon>Spermatophyta</taxon>
        <taxon>Magnoliopsida</taxon>
        <taxon>eudicotyledons</taxon>
        <taxon>Gunneridae</taxon>
        <taxon>Pentapetalae</taxon>
        <taxon>asterids</taxon>
        <taxon>Cornales</taxon>
        <taxon>Nyssaceae</taxon>
        <taxon>Nyssa</taxon>
    </lineage>
</organism>
<evidence type="ECO:0000256" key="1">
    <source>
        <dbReference type="SAM" id="MobiDB-lite"/>
    </source>
</evidence>
<sequence>MVASFDDKKDDKGGLDQLIESGEELETFQPNGFGLDREFDEDYDDDDGKSDSELDLRVRQKPDKEVVASVSVSEIIAADEKRLDLEYEEN</sequence>